<comment type="similarity">
    <text evidence="1">Belongs to the bacterial solute-binding protein 5 family.</text>
</comment>
<keyword evidence="2" id="KW-0813">Transport</keyword>
<protein>
    <recommendedName>
        <fullName evidence="4">Solute-binding protein family 5 domain-containing protein</fullName>
    </recommendedName>
</protein>
<dbReference type="PANTHER" id="PTHR30290">
    <property type="entry name" value="PERIPLASMIC BINDING COMPONENT OF ABC TRANSPORTER"/>
    <property type="match status" value="1"/>
</dbReference>
<evidence type="ECO:0000256" key="3">
    <source>
        <dbReference type="ARBA" id="ARBA00022729"/>
    </source>
</evidence>
<dbReference type="eggNOG" id="COG0747">
    <property type="taxonomic scope" value="Bacteria"/>
</dbReference>
<reference evidence="5 6" key="1">
    <citation type="journal article" date="2015" name="Nat. Commun.">
        <title>Production of butyrate from lysine and the Amadori product fructoselysine by a human gut commensal.</title>
        <authorList>
            <person name="Bui T.P."/>
            <person name="Ritari J."/>
            <person name="Boeren S."/>
            <person name="de Waard P."/>
            <person name="Plugge C.M."/>
            <person name="de Vos W.M."/>
        </authorList>
    </citation>
    <scope>NUCLEOTIDE SEQUENCE [LARGE SCALE GENOMIC DNA]</scope>
    <source>
        <strain evidence="5 6">AF211</strain>
    </source>
</reference>
<dbReference type="RefSeq" id="WP_058116862.1">
    <property type="nucleotide sequence ID" value="NZ_CP011307.1"/>
</dbReference>
<reference evidence="6" key="2">
    <citation type="submission" date="2015-04" db="EMBL/GenBank/DDBJ databases">
        <title>A butyrogenic pathway from the amino acid lysine in a human gut commensal.</title>
        <authorList>
            <person name="de Vos W.M."/>
            <person name="Bui N.T.P."/>
            <person name="Plugge C.M."/>
            <person name="Ritari J."/>
        </authorList>
    </citation>
    <scope>NUCLEOTIDE SEQUENCE [LARGE SCALE GENOMIC DNA]</scope>
    <source>
        <strain evidence="6">AF211</strain>
    </source>
</reference>
<sequence length="515" mass="54560">MKRKHPLHLSLIGILAAALLLGLGGCSVEETLPAPTPTPAPSAETTAPLEFALPMSEGSLHPLLSTDKVNLTLGGLIWEGLFALDRTFTPQPVLCQSYSVSEDGLTWSFQLRSGVTFSDGTPLTAEEAATSLNLARSAQSRFAGRLSGVRSVAAEEGAVTVVLSAPNGALPALLDIPIVKGDGDAPLGTGPYVLEGGEAPRLATRSGWWQNKSLPVDAIPLRSIREADDLIYAFDTGDVSLVTADLTGTNALGFAGDYEVWDYPTSTMLFIGYNASSGPCADAALRRALDRGFDRTTAAVALLSRHAQAAALPVPPDSPLYDETLAQRRSYLPQALSELLTQAGYEKDGDGLWGKGRRTLALTFLVNTDNTFRLAVAEYLAEELTRSGITVDLQKLSWADYQKALSAGKFDLYLGATALSADFDPGLLTKAGGSLNFGAFQSGEIGALLAAYQRASGAERESAARSLWEGLEREVPFTVLCFKNQSVLTQWGAVSGLSPTQNNPFSGIENWTLGS</sequence>
<dbReference type="AlphaFoldDB" id="A0A0S2VZZ1"/>
<dbReference type="GO" id="GO:0042597">
    <property type="term" value="C:periplasmic space"/>
    <property type="evidence" value="ECO:0007669"/>
    <property type="project" value="UniProtKB-ARBA"/>
</dbReference>
<organism evidence="5 6">
    <name type="scientific">Intestinimonas butyriciproducens</name>
    <dbReference type="NCBI Taxonomy" id="1297617"/>
    <lineage>
        <taxon>Bacteria</taxon>
        <taxon>Bacillati</taxon>
        <taxon>Bacillota</taxon>
        <taxon>Clostridia</taxon>
        <taxon>Eubacteriales</taxon>
        <taxon>Intestinimonas</taxon>
    </lineage>
</organism>
<proteinExistence type="inferred from homology"/>
<evidence type="ECO:0000256" key="1">
    <source>
        <dbReference type="ARBA" id="ARBA00005695"/>
    </source>
</evidence>
<name>A0A0S2VZZ1_9FIRM</name>
<feature type="domain" description="Solute-binding protein family 5" evidence="4">
    <location>
        <begin position="89"/>
        <end position="425"/>
    </location>
</feature>
<keyword evidence="3" id="KW-0732">Signal</keyword>
<gene>
    <name evidence="5" type="ORF">IB211_00268</name>
</gene>
<dbReference type="PANTHER" id="PTHR30290:SF9">
    <property type="entry name" value="OLIGOPEPTIDE-BINDING PROTEIN APPA"/>
    <property type="match status" value="1"/>
</dbReference>
<keyword evidence="6" id="KW-1185">Reference proteome</keyword>
<dbReference type="Gene3D" id="3.40.190.10">
    <property type="entry name" value="Periplasmic binding protein-like II"/>
    <property type="match status" value="1"/>
</dbReference>
<evidence type="ECO:0000259" key="4">
    <source>
        <dbReference type="Pfam" id="PF00496"/>
    </source>
</evidence>
<dbReference type="GO" id="GO:0015833">
    <property type="term" value="P:peptide transport"/>
    <property type="evidence" value="ECO:0007669"/>
    <property type="project" value="TreeGrafter"/>
</dbReference>
<dbReference type="PATRIC" id="fig|1297617.4.peg.269"/>
<evidence type="ECO:0000256" key="2">
    <source>
        <dbReference type="ARBA" id="ARBA00022448"/>
    </source>
</evidence>
<dbReference type="InterPro" id="IPR000914">
    <property type="entry name" value="SBP_5_dom"/>
</dbReference>
<evidence type="ECO:0000313" key="6">
    <source>
        <dbReference type="Proteomes" id="UP000064844"/>
    </source>
</evidence>
<dbReference type="InterPro" id="IPR030678">
    <property type="entry name" value="Peptide/Ni-bd"/>
</dbReference>
<dbReference type="GO" id="GO:1904680">
    <property type="term" value="F:peptide transmembrane transporter activity"/>
    <property type="evidence" value="ECO:0007669"/>
    <property type="project" value="TreeGrafter"/>
</dbReference>
<dbReference type="KEGG" id="ibu:IB211_00268"/>
<dbReference type="PIRSF" id="PIRSF002741">
    <property type="entry name" value="MppA"/>
    <property type="match status" value="1"/>
</dbReference>
<dbReference type="GO" id="GO:0043190">
    <property type="term" value="C:ATP-binding cassette (ABC) transporter complex"/>
    <property type="evidence" value="ECO:0007669"/>
    <property type="project" value="InterPro"/>
</dbReference>
<dbReference type="PROSITE" id="PS51257">
    <property type="entry name" value="PROKAR_LIPOPROTEIN"/>
    <property type="match status" value="1"/>
</dbReference>
<dbReference type="Pfam" id="PF00496">
    <property type="entry name" value="SBP_bac_5"/>
    <property type="match status" value="1"/>
</dbReference>
<dbReference type="InterPro" id="IPR039424">
    <property type="entry name" value="SBP_5"/>
</dbReference>
<dbReference type="STRING" id="1297617.IB211_00268"/>
<dbReference type="Gene3D" id="3.10.105.10">
    <property type="entry name" value="Dipeptide-binding Protein, Domain 3"/>
    <property type="match status" value="1"/>
</dbReference>
<dbReference type="SUPFAM" id="SSF53850">
    <property type="entry name" value="Periplasmic binding protein-like II"/>
    <property type="match status" value="1"/>
</dbReference>
<accession>A0A0S2VZZ1</accession>
<evidence type="ECO:0000313" key="5">
    <source>
        <dbReference type="EMBL" id="ALP92664.1"/>
    </source>
</evidence>
<dbReference type="EMBL" id="CP011307">
    <property type="protein sequence ID" value="ALP92664.1"/>
    <property type="molecule type" value="Genomic_DNA"/>
</dbReference>
<dbReference type="Proteomes" id="UP000064844">
    <property type="component" value="Chromosome"/>
</dbReference>